<dbReference type="Gene3D" id="3.30.565.10">
    <property type="entry name" value="Histidine kinase-like ATPase, C-terminal domain"/>
    <property type="match status" value="1"/>
</dbReference>
<keyword evidence="1" id="KW-0418">Kinase</keyword>
<dbReference type="RefSeq" id="WP_220726333.1">
    <property type="nucleotide sequence ID" value="NZ_CBCXLM010000050.1"/>
</dbReference>
<organism evidence="1">
    <name type="scientific">Campylobacter upsaliensis</name>
    <dbReference type="NCBI Taxonomy" id="28080"/>
    <lineage>
        <taxon>Bacteria</taxon>
        <taxon>Pseudomonadati</taxon>
        <taxon>Campylobacterota</taxon>
        <taxon>Epsilonproteobacteria</taxon>
        <taxon>Campylobacterales</taxon>
        <taxon>Campylobacteraceae</taxon>
        <taxon>Campylobacter</taxon>
    </lineage>
</organism>
<dbReference type="InterPro" id="IPR036890">
    <property type="entry name" value="HATPase_C_sf"/>
</dbReference>
<accession>A0A5L8YDZ0</accession>
<reference evidence="1" key="1">
    <citation type="submission" date="2018-05" db="EMBL/GenBank/DDBJ databases">
        <authorList>
            <consortium name="PulseNet: The National Subtyping Network for Foodborne Disease Surveillance"/>
            <person name="Tarr C.L."/>
            <person name="Trees E."/>
            <person name="Katz L.S."/>
            <person name="Carleton-Romer H.A."/>
            <person name="Stroika S."/>
            <person name="Kucerova Z."/>
            <person name="Roache K.F."/>
            <person name="Sabol A.L."/>
            <person name="Besser J."/>
            <person name="Gerner-Smidt P."/>
        </authorList>
    </citation>
    <scope>NUCLEOTIDE SEQUENCE</scope>
    <source>
        <strain evidence="1">PNUSAC001154</strain>
    </source>
</reference>
<gene>
    <name evidence="1" type="ORF">BSY74_07285</name>
</gene>
<sequence length="633" mass="73759">MKSFNTIVTTKTIKSDSGVMRLNPISEAIKNAIDAKATHIDICFEECESDGLFDNSISITIKDNGVGFSCFDDQYMQNRWTHYKGGDYIKNTLGGRSRGRYSYLKFVDFENECLSDIKIYTKYNNKSYSVIFQGENQNIGFSVKEEVVNHKENFTTKLYIKRLGNKFINGNTIEQMIEKTKKEIIVEFSDKLLKGITLSINNIKINVEEYIEEQLEKEYELKNGQKISAYMVVWKNEIDLAIHKKHVFLFNIDNIPLGKIPSGCQKSTFNCHTVFLTSSCFEEDCEFIDINPNYKKIIEEAKNLYKPDLDKLLYKVWLKNADLMANKLAEESEFFKDETDKMIQEKIKEAYMVLSLPLLIKQHNINRSNASYFSNSLIGLISDNSYNTLENLELVFNLEKEDHEVFNYVRENVNILNLIKKYYNYISRLDFLQHFENLVLNEGKAETKERKELHKIVENNLWLFDEEYLSLDFFSDQSLKGIFNEIKLPINIDSENRLNTIPDIFIPRTKDNKLILIELKAPKVEINSSILTDVFDKYITKILKSLSKQGSNIDYVKAICISSKKQELTGILTGDKYSINPMTWKEIISARKKDLENHIKDVKSNLSLSKYKDIHNFKEKEIKRKRVGNLKKI</sequence>
<evidence type="ECO:0000313" key="1">
    <source>
        <dbReference type="EMBL" id="EAL3777293.1"/>
    </source>
</evidence>
<dbReference type="EMBL" id="AACNSW010000030">
    <property type="protein sequence ID" value="EAL3777293.1"/>
    <property type="molecule type" value="Genomic_DNA"/>
</dbReference>
<dbReference type="SUPFAM" id="SSF55874">
    <property type="entry name" value="ATPase domain of HSP90 chaperone/DNA topoisomerase II/histidine kinase"/>
    <property type="match status" value="1"/>
</dbReference>
<comment type="caution">
    <text evidence="1">The sequence shown here is derived from an EMBL/GenBank/DDBJ whole genome shotgun (WGS) entry which is preliminary data.</text>
</comment>
<proteinExistence type="predicted"/>
<keyword evidence="1" id="KW-0808">Transferase</keyword>
<dbReference type="AlphaFoldDB" id="A0A5L8YDZ0"/>
<name>A0A5L8YDZ0_CAMUP</name>
<dbReference type="GO" id="GO:0016301">
    <property type="term" value="F:kinase activity"/>
    <property type="evidence" value="ECO:0007669"/>
    <property type="project" value="UniProtKB-KW"/>
</dbReference>
<protein>
    <submittedName>
        <fullName evidence="1">Sensor histidine kinase</fullName>
    </submittedName>
</protein>